<feature type="region of interest" description="Disordered" evidence="1">
    <location>
        <begin position="201"/>
        <end position="273"/>
    </location>
</feature>
<feature type="compositionally biased region" description="Low complexity" evidence="1">
    <location>
        <begin position="101"/>
        <end position="119"/>
    </location>
</feature>
<dbReference type="Proteomes" id="UP000236333">
    <property type="component" value="Unassembled WGS sequence"/>
</dbReference>
<feature type="compositionally biased region" description="Low complexity" evidence="1">
    <location>
        <begin position="253"/>
        <end position="264"/>
    </location>
</feature>
<feature type="compositionally biased region" description="Basic and acidic residues" evidence="1">
    <location>
        <begin position="286"/>
        <end position="295"/>
    </location>
</feature>
<sequence length="317" mass="33612">MSYRRLYVAQHADREGSRGAAYATPHRRPVNTIFSCGLAASSCLTAMRERRQQWLTSNHVSSRAAAGAPSAASEPSVSEPHSDSDRHCSEGRPASTSTALRVADPTSAAAARPSSVSPTQLASSSVCRQPPGAPPEEAEEDPEVLAAFAAAPGRAACLTGLPLGLAFLLEDELLQRLGQSEEAGEPLQSQPMKQALAWRLPSRGATSRRSEVQLLQPAQAAQEPQPRIRIRRRRAAARQAEAGEQRQDDTSSRRSPTSPRSGSSEENAEQCDMLSTASCLHGCSSDRRSAMKESDMGSPSVRLSSRPSTLSSAGSGA</sequence>
<dbReference type="EMBL" id="PGGS01000022">
    <property type="protein sequence ID" value="PNH11773.1"/>
    <property type="molecule type" value="Genomic_DNA"/>
</dbReference>
<name>A0A2J8AGX6_9CHLO</name>
<keyword evidence="3" id="KW-1185">Reference proteome</keyword>
<evidence type="ECO:0000313" key="2">
    <source>
        <dbReference type="EMBL" id="PNH11773.1"/>
    </source>
</evidence>
<protein>
    <submittedName>
        <fullName evidence="2">Uncharacterized protein</fullName>
    </submittedName>
</protein>
<accession>A0A2J8AGX6</accession>
<feature type="compositionally biased region" description="Polar residues" evidence="1">
    <location>
        <begin position="301"/>
        <end position="317"/>
    </location>
</feature>
<feature type="compositionally biased region" description="Low complexity" evidence="1">
    <location>
        <begin position="213"/>
        <end position="227"/>
    </location>
</feature>
<feature type="compositionally biased region" description="Low complexity" evidence="1">
    <location>
        <begin position="60"/>
        <end position="79"/>
    </location>
</feature>
<evidence type="ECO:0000313" key="3">
    <source>
        <dbReference type="Proteomes" id="UP000236333"/>
    </source>
</evidence>
<organism evidence="2 3">
    <name type="scientific">Tetrabaena socialis</name>
    <dbReference type="NCBI Taxonomy" id="47790"/>
    <lineage>
        <taxon>Eukaryota</taxon>
        <taxon>Viridiplantae</taxon>
        <taxon>Chlorophyta</taxon>
        <taxon>core chlorophytes</taxon>
        <taxon>Chlorophyceae</taxon>
        <taxon>CS clade</taxon>
        <taxon>Chlamydomonadales</taxon>
        <taxon>Tetrabaenaceae</taxon>
        <taxon>Tetrabaena</taxon>
    </lineage>
</organism>
<gene>
    <name evidence="2" type="ORF">TSOC_001386</name>
</gene>
<proteinExistence type="predicted"/>
<comment type="caution">
    <text evidence="2">The sequence shown here is derived from an EMBL/GenBank/DDBJ whole genome shotgun (WGS) entry which is preliminary data.</text>
</comment>
<feature type="region of interest" description="Disordered" evidence="1">
    <location>
        <begin position="56"/>
        <end position="141"/>
    </location>
</feature>
<reference evidence="2 3" key="1">
    <citation type="journal article" date="2017" name="Mol. Biol. Evol.">
        <title>The 4-celled Tetrabaena socialis nuclear genome reveals the essential components for genetic control of cell number at the origin of multicellularity in the volvocine lineage.</title>
        <authorList>
            <person name="Featherston J."/>
            <person name="Arakaki Y."/>
            <person name="Hanschen E.R."/>
            <person name="Ferris P.J."/>
            <person name="Michod R.E."/>
            <person name="Olson B.J.S.C."/>
            <person name="Nozaki H."/>
            <person name="Durand P.M."/>
        </authorList>
    </citation>
    <scope>NUCLEOTIDE SEQUENCE [LARGE SCALE GENOMIC DNA]</scope>
    <source>
        <strain evidence="2 3">NIES-571</strain>
    </source>
</reference>
<feature type="compositionally biased region" description="Basic and acidic residues" evidence="1">
    <location>
        <begin position="241"/>
        <end position="252"/>
    </location>
</feature>
<feature type="region of interest" description="Disordered" evidence="1">
    <location>
        <begin position="286"/>
        <end position="317"/>
    </location>
</feature>
<feature type="compositionally biased region" description="Basic and acidic residues" evidence="1">
    <location>
        <begin position="80"/>
        <end position="90"/>
    </location>
</feature>
<dbReference type="AlphaFoldDB" id="A0A2J8AGX6"/>
<evidence type="ECO:0000256" key="1">
    <source>
        <dbReference type="SAM" id="MobiDB-lite"/>
    </source>
</evidence>